<dbReference type="PANTHER" id="PTHR30462:SF2">
    <property type="entry name" value="INTERMEMBRANE TRANSPORT PROTEIN PQIB"/>
    <property type="match status" value="1"/>
</dbReference>
<keyword evidence="3" id="KW-0997">Cell inner membrane</keyword>
<evidence type="ECO:0000256" key="1">
    <source>
        <dbReference type="ARBA" id="ARBA00004533"/>
    </source>
</evidence>
<evidence type="ECO:0000256" key="4">
    <source>
        <dbReference type="ARBA" id="ARBA00022692"/>
    </source>
</evidence>
<gene>
    <name evidence="10" type="ORF">BECKDK2373B_GA0170837_10729</name>
</gene>
<keyword evidence="5 8" id="KW-1133">Transmembrane helix</keyword>
<name>A0A450SW23_9GAMM</name>
<evidence type="ECO:0000256" key="7">
    <source>
        <dbReference type="SAM" id="MobiDB-lite"/>
    </source>
</evidence>
<accession>A0A450SW23</accession>
<evidence type="ECO:0000259" key="9">
    <source>
        <dbReference type="Pfam" id="PF02470"/>
    </source>
</evidence>
<evidence type="ECO:0000256" key="8">
    <source>
        <dbReference type="SAM" id="Phobius"/>
    </source>
</evidence>
<dbReference type="GO" id="GO:0005886">
    <property type="term" value="C:plasma membrane"/>
    <property type="evidence" value="ECO:0007669"/>
    <property type="project" value="UniProtKB-SubCell"/>
</dbReference>
<dbReference type="Pfam" id="PF02470">
    <property type="entry name" value="MlaD"/>
    <property type="match status" value="3"/>
</dbReference>
<evidence type="ECO:0000313" key="10">
    <source>
        <dbReference type="EMBL" id="VFJ58244.1"/>
    </source>
</evidence>
<evidence type="ECO:0000256" key="5">
    <source>
        <dbReference type="ARBA" id="ARBA00022989"/>
    </source>
</evidence>
<feature type="region of interest" description="Disordered" evidence="7">
    <location>
        <begin position="1"/>
        <end position="23"/>
    </location>
</feature>
<dbReference type="AlphaFoldDB" id="A0A450SW23"/>
<organism evidence="10">
    <name type="scientific">Candidatus Kentrum sp. DK</name>
    <dbReference type="NCBI Taxonomy" id="2126562"/>
    <lineage>
        <taxon>Bacteria</taxon>
        <taxon>Pseudomonadati</taxon>
        <taxon>Pseudomonadota</taxon>
        <taxon>Gammaproteobacteria</taxon>
        <taxon>Candidatus Kentrum</taxon>
    </lineage>
</organism>
<keyword evidence="2" id="KW-1003">Cell membrane</keyword>
<reference evidence="10" key="1">
    <citation type="submission" date="2019-02" db="EMBL/GenBank/DDBJ databases">
        <authorList>
            <person name="Gruber-Vodicka R. H."/>
            <person name="Seah K. B. B."/>
        </authorList>
    </citation>
    <scope>NUCLEOTIDE SEQUENCE</scope>
    <source>
        <strain evidence="10">BECK_DK47</strain>
    </source>
</reference>
<dbReference type="EMBL" id="CAADEX010000072">
    <property type="protein sequence ID" value="VFJ58244.1"/>
    <property type="molecule type" value="Genomic_DNA"/>
</dbReference>
<proteinExistence type="predicted"/>
<evidence type="ECO:0000256" key="6">
    <source>
        <dbReference type="ARBA" id="ARBA00023136"/>
    </source>
</evidence>
<protein>
    <submittedName>
        <fullName evidence="10">Paraquat-inducible protein B</fullName>
    </submittedName>
</protein>
<dbReference type="InterPro" id="IPR003399">
    <property type="entry name" value="Mce/MlaD"/>
</dbReference>
<comment type="subcellular location">
    <subcellularLocation>
        <location evidence="1">Cell inner membrane</location>
    </subcellularLocation>
</comment>
<dbReference type="InterPro" id="IPR051800">
    <property type="entry name" value="PqiA-PqiB_transport"/>
</dbReference>
<evidence type="ECO:0000256" key="3">
    <source>
        <dbReference type="ARBA" id="ARBA00022519"/>
    </source>
</evidence>
<evidence type="ECO:0000256" key="2">
    <source>
        <dbReference type="ARBA" id="ARBA00022475"/>
    </source>
</evidence>
<feature type="domain" description="Mce/MlaD" evidence="9">
    <location>
        <begin position="62"/>
        <end position="151"/>
    </location>
</feature>
<feature type="domain" description="Mce/MlaD" evidence="9">
    <location>
        <begin position="313"/>
        <end position="412"/>
    </location>
</feature>
<keyword evidence="4 8" id="KW-0812">Transmembrane</keyword>
<feature type="domain" description="Mce/MlaD" evidence="9">
    <location>
        <begin position="179"/>
        <end position="246"/>
    </location>
</feature>
<sequence>MTLNHPADNLADNQANHPANHPAEPIIASRTGIERPSPIWFAPLIAAAIGLWLVWQHYAGQGPLITITFQSAEGLEAGRTPIKYLDVEMGRVEKVEIDRISGRRVVVTARMVREAVDYLNGRAGFWVVRPRVGLGGITGLQTLLSGSHIEMSGVLEGGKAKRTFEGLEQPPLTPVGAPGLRIGLRAAEAGAVEPGSPVFHRGMKVGTVEGRRLSEGGEYVEFGAFVHAPYHRLIDTNTRFWNAGGIDFTVGTEGLALRSESLEALIFGGIAFTNPPRLQAGVPVESGALFTLYDTRAEAEMQPTEGAVERLGYVLHFKESLRGLKVGAPVEHRGVRIGYVADIDIRYDPITGLFETPVLIFLDPQRIKWPDCTNPEDSLLAAEEGLPTAVAHGLRARLQTGSLLTGALFVELARVPDAEPGVIVDRTPYPEFPTVSSPFGEISGKAMTLLDTLAALPLEELLSSASRLLKDMDTLVRAPAASEVAGDADVTMAQLRNAPLRRFIESMTATLAGIDAMIGAGPDGQLSGGLAGSLGEFQATLKSVRDLLQGDATASPLYYELSTALRELTQAARALRALTEAIEDKPNALIFGR</sequence>
<keyword evidence="6 8" id="KW-0472">Membrane</keyword>
<dbReference type="PANTHER" id="PTHR30462">
    <property type="entry name" value="INTERMEMBRANE TRANSPORT PROTEIN PQIB-RELATED"/>
    <property type="match status" value="1"/>
</dbReference>
<feature type="transmembrane region" description="Helical" evidence="8">
    <location>
        <begin position="39"/>
        <end position="58"/>
    </location>
</feature>